<dbReference type="KEGG" id="rbi:RB2501_00121"/>
<dbReference type="GO" id="GO:0009117">
    <property type="term" value="P:nucleotide metabolic process"/>
    <property type="evidence" value="ECO:0007669"/>
    <property type="project" value="UniProtKB-KW"/>
</dbReference>
<keyword evidence="6 10" id="KW-0460">Magnesium</keyword>
<comment type="catalytic activity">
    <reaction evidence="10">
        <text>ITP + H2O = IMP + diphosphate + H(+)</text>
        <dbReference type="Rhea" id="RHEA:29399"/>
        <dbReference type="ChEBI" id="CHEBI:15377"/>
        <dbReference type="ChEBI" id="CHEBI:15378"/>
        <dbReference type="ChEBI" id="CHEBI:33019"/>
        <dbReference type="ChEBI" id="CHEBI:58053"/>
        <dbReference type="ChEBI" id="CHEBI:61402"/>
        <dbReference type="EC" id="3.6.1.66"/>
    </reaction>
</comment>
<dbReference type="EC" id="3.6.1.66" evidence="10"/>
<dbReference type="eggNOG" id="COG0127">
    <property type="taxonomic scope" value="Bacteria"/>
</dbReference>
<dbReference type="HAMAP" id="MF_01405">
    <property type="entry name" value="Non_canon_purine_NTPase"/>
    <property type="match status" value="1"/>
</dbReference>
<evidence type="ECO:0000256" key="2">
    <source>
        <dbReference type="ARBA" id="ARBA00011738"/>
    </source>
</evidence>
<dbReference type="InterPro" id="IPR029001">
    <property type="entry name" value="ITPase-like_fam"/>
</dbReference>
<feature type="binding site" evidence="10">
    <location>
        <begin position="148"/>
        <end position="151"/>
    </location>
    <ligand>
        <name>substrate</name>
    </ligand>
</feature>
<dbReference type="STRING" id="313596.RB2501_00121"/>
<dbReference type="FunFam" id="3.90.950.10:FF:000001">
    <property type="entry name" value="dITP/XTP pyrophosphatase"/>
    <property type="match status" value="1"/>
</dbReference>
<dbReference type="PANTHER" id="PTHR11067">
    <property type="entry name" value="INOSINE TRIPHOSPHATE PYROPHOSPHATASE/HAM1 PROTEIN"/>
    <property type="match status" value="1"/>
</dbReference>
<evidence type="ECO:0000313" key="12">
    <source>
        <dbReference type="EMBL" id="EAR14434.1"/>
    </source>
</evidence>
<evidence type="ECO:0000256" key="11">
    <source>
        <dbReference type="RuleBase" id="RU003781"/>
    </source>
</evidence>
<feature type="binding site" evidence="10">
    <location>
        <position position="69"/>
    </location>
    <ligand>
        <name>substrate</name>
    </ligand>
</feature>
<keyword evidence="13" id="KW-1185">Reference proteome</keyword>
<evidence type="ECO:0000256" key="9">
    <source>
        <dbReference type="ARBA" id="ARBA00052017"/>
    </source>
</evidence>
<keyword evidence="3 10" id="KW-0479">Metal-binding</keyword>
<name>A4CNG7_ROBBH</name>
<comment type="similarity">
    <text evidence="1 10 11">Belongs to the HAM1 NTPase family.</text>
</comment>
<organism evidence="12 13">
    <name type="scientific">Robiginitalea biformata (strain ATCC BAA-864 / DSM 15991 / KCTC 12146 / HTCC2501)</name>
    <dbReference type="NCBI Taxonomy" id="313596"/>
    <lineage>
        <taxon>Bacteria</taxon>
        <taxon>Pseudomonadati</taxon>
        <taxon>Bacteroidota</taxon>
        <taxon>Flavobacteriia</taxon>
        <taxon>Flavobacteriales</taxon>
        <taxon>Flavobacteriaceae</taxon>
        <taxon>Robiginitalea</taxon>
    </lineage>
</organism>
<evidence type="ECO:0000256" key="4">
    <source>
        <dbReference type="ARBA" id="ARBA00022741"/>
    </source>
</evidence>
<evidence type="ECO:0000256" key="5">
    <source>
        <dbReference type="ARBA" id="ARBA00022801"/>
    </source>
</evidence>
<comment type="function">
    <text evidence="10">Pyrophosphatase that catalyzes the hydrolysis of nucleoside triphosphates to their monophosphate derivatives, with a high preference for the non-canonical purine nucleotides XTP (xanthosine triphosphate), dITP (deoxyinosine triphosphate) and ITP. Seems to function as a house-cleaning enzyme that removes non-canonical purine nucleotides from the nucleotide pool, thus preventing their incorporation into DNA/RNA and avoiding chromosomal lesions.</text>
</comment>
<sequence length="192" mass="20862">MKLVFATRNPGKLREVRKMLPEGISLLSLDAIGCTSEIPETEPTLEGNAGLKARYVSDNFRMDCIADDTGLEVAALGGAPGVYSARYAGPAADPEANMRKLLAAMEGKEDRRARFRTVIALCLGGQFHYFEGVVNGELLKAPRGTGGFGYDPVFQPEGSPRSFAEFTTDEKNSISHRGKAFRALDAFLRTRV</sequence>
<comment type="caution">
    <text evidence="10">Lacks conserved residue(s) required for the propagation of feature annotation.</text>
</comment>
<dbReference type="GO" id="GO:0035870">
    <property type="term" value="F:dITP diphosphatase activity"/>
    <property type="evidence" value="ECO:0007669"/>
    <property type="project" value="UniProtKB-UniRule"/>
</dbReference>
<dbReference type="Pfam" id="PF01725">
    <property type="entry name" value="Ham1p_like"/>
    <property type="match status" value="1"/>
</dbReference>
<dbReference type="GO" id="GO:0000166">
    <property type="term" value="F:nucleotide binding"/>
    <property type="evidence" value="ECO:0007669"/>
    <property type="project" value="UniProtKB-KW"/>
</dbReference>
<gene>
    <name evidence="12" type="ordered locus">RB2501_00121</name>
</gene>
<dbReference type="EMBL" id="CP001712">
    <property type="protein sequence ID" value="EAR14434.1"/>
    <property type="molecule type" value="Genomic_DNA"/>
</dbReference>
<dbReference type="PANTHER" id="PTHR11067:SF9">
    <property type="entry name" value="INOSINE TRIPHOSPHATE PYROPHOSPHATASE"/>
    <property type="match status" value="1"/>
</dbReference>
<evidence type="ECO:0000313" key="13">
    <source>
        <dbReference type="Proteomes" id="UP000009049"/>
    </source>
</evidence>
<reference evidence="12 13" key="1">
    <citation type="journal article" date="2009" name="J. Bacteriol.">
        <title>Complete genome sequence of Robiginitalea biformata HTCC2501.</title>
        <authorList>
            <person name="Oh H.M."/>
            <person name="Giovannoni S.J."/>
            <person name="Lee K."/>
            <person name="Ferriera S."/>
            <person name="Johnson J."/>
            <person name="Cho J.C."/>
        </authorList>
    </citation>
    <scope>NUCLEOTIDE SEQUENCE [LARGE SCALE GENOMIC DNA]</scope>
    <source>
        <strain evidence="13">ATCC BAA-864 / HTCC2501 / KCTC 12146</strain>
    </source>
</reference>
<feature type="binding site" evidence="10">
    <location>
        <begin position="176"/>
        <end position="177"/>
    </location>
    <ligand>
        <name>substrate</name>
    </ligand>
</feature>
<dbReference type="CDD" id="cd00515">
    <property type="entry name" value="HAM1"/>
    <property type="match status" value="1"/>
</dbReference>
<dbReference type="GO" id="GO:0005829">
    <property type="term" value="C:cytosol"/>
    <property type="evidence" value="ECO:0007669"/>
    <property type="project" value="TreeGrafter"/>
</dbReference>
<dbReference type="Gene3D" id="3.90.950.10">
    <property type="match status" value="1"/>
</dbReference>
<dbReference type="HOGENOM" id="CLU_082080_0_2_10"/>
<accession>A4CNG7</accession>
<comment type="subunit">
    <text evidence="2 10">Homodimer.</text>
</comment>
<dbReference type="GO" id="GO:0017111">
    <property type="term" value="F:ribonucleoside triphosphate phosphatase activity"/>
    <property type="evidence" value="ECO:0007669"/>
    <property type="project" value="InterPro"/>
</dbReference>
<keyword evidence="7 10" id="KW-0546">Nucleotide metabolism</keyword>
<dbReference type="InterPro" id="IPR002637">
    <property type="entry name" value="RdgB/HAM1"/>
</dbReference>
<dbReference type="SUPFAM" id="SSF52972">
    <property type="entry name" value="ITPase-like"/>
    <property type="match status" value="1"/>
</dbReference>
<evidence type="ECO:0000256" key="6">
    <source>
        <dbReference type="ARBA" id="ARBA00022842"/>
    </source>
</evidence>
<dbReference type="AlphaFoldDB" id="A4CNG7"/>
<dbReference type="GO" id="GO:0036220">
    <property type="term" value="F:ITP diphosphatase activity"/>
    <property type="evidence" value="ECO:0007669"/>
    <property type="project" value="UniProtKB-UniRule"/>
</dbReference>
<comment type="cofactor">
    <cofactor evidence="10">
        <name>Mg(2+)</name>
        <dbReference type="ChEBI" id="CHEBI:18420"/>
    </cofactor>
    <text evidence="10">Binds 1 Mg(2+) ion per subunit.</text>
</comment>
<feature type="binding site" evidence="10">
    <location>
        <begin position="7"/>
        <end position="12"/>
    </location>
    <ligand>
        <name>substrate</name>
    </ligand>
</feature>
<feature type="active site" description="Proton acceptor" evidence="10">
    <location>
        <position position="68"/>
    </location>
</feature>
<evidence type="ECO:0000256" key="1">
    <source>
        <dbReference type="ARBA" id="ARBA00008023"/>
    </source>
</evidence>
<protein>
    <recommendedName>
        <fullName evidence="10">dITP/XTP pyrophosphatase</fullName>
        <ecNumber evidence="10">3.6.1.66</ecNumber>
    </recommendedName>
    <alternativeName>
        <fullName evidence="10">Non-canonical purine NTP pyrophosphatase</fullName>
    </alternativeName>
    <alternativeName>
        <fullName evidence="10">Non-standard purine NTP pyrophosphatase</fullName>
    </alternativeName>
    <alternativeName>
        <fullName evidence="10">Nucleoside-triphosphate diphosphatase</fullName>
    </alternativeName>
    <alternativeName>
        <fullName evidence="10">Nucleoside-triphosphate pyrophosphatase</fullName>
        <shortName evidence="10">NTPase</shortName>
    </alternativeName>
</protein>
<dbReference type="RefSeq" id="WP_015755222.1">
    <property type="nucleotide sequence ID" value="NC_013222.1"/>
</dbReference>
<feature type="binding site" evidence="10">
    <location>
        <position position="68"/>
    </location>
    <ligand>
        <name>Mg(2+)</name>
        <dbReference type="ChEBI" id="CHEBI:18420"/>
    </ligand>
</feature>
<dbReference type="GO" id="GO:0009146">
    <property type="term" value="P:purine nucleoside triphosphate catabolic process"/>
    <property type="evidence" value="ECO:0007669"/>
    <property type="project" value="UniProtKB-UniRule"/>
</dbReference>
<proteinExistence type="inferred from homology"/>
<dbReference type="OrthoDB" id="9807456at2"/>
<evidence type="ECO:0000256" key="10">
    <source>
        <dbReference type="HAMAP-Rule" id="MF_01405"/>
    </source>
</evidence>
<dbReference type="GO" id="GO:0036222">
    <property type="term" value="F:XTP diphosphatase activity"/>
    <property type="evidence" value="ECO:0007669"/>
    <property type="project" value="UniProtKB-UniRule"/>
</dbReference>
<feature type="binding site" evidence="10">
    <location>
        <position position="171"/>
    </location>
    <ligand>
        <name>substrate</name>
    </ligand>
</feature>
<evidence type="ECO:0000256" key="8">
    <source>
        <dbReference type="ARBA" id="ARBA00051875"/>
    </source>
</evidence>
<dbReference type="NCBIfam" id="TIGR00042">
    <property type="entry name" value="RdgB/HAM1 family non-canonical purine NTP pyrophosphatase"/>
    <property type="match status" value="1"/>
</dbReference>
<evidence type="ECO:0000256" key="3">
    <source>
        <dbReference type="ARBA" id="ARBA00022723"/>
    </source>
</evidence>
<dbReference type="InterPro" id="IPR020922">
    <property type="entry name" value="dITP/XTP_pyrophosphatase"/>
</dbReference>
<dbReference type="GO" id="GO:0046872">
    <property type="term" value="F:metal ion binding"/>
    <property type="evidence" value="ECO:0007669"/>
    <property type="project" value="UniProtKB-KW"/>
</dbReference>
<keyword evidence="5 10" id="KW-0378">Hydrolase</keyword>
<keyword evidence="4 10" id="KW-0547">Nucleotide-binding</keyword>
<dbReference type="Proteomes" id="UP000009049">
    <property type="component" value="Chromosome"/>
</dbReference>
<evidence type="ECO:0000256" key="7">
    <source>
        <dbReference type="ARBA" id="ARBA00023080"/>
    </source>
</evidence>
<comment type="catalytic activity">
    <reaction evidence="8 10">
        <text>dITP + H2O = dIMP + diphosphate + H(+)</text>
        <dbReference type="Rhea" id="RHEA:28342"/>
        <dbReference type="ChEBI" id="CHEBI:15377"/>
        <dbReference type="ChEBI" id="CHEBI:15378"/>
        <dbReference type="ChEBI" id="CHEBI:33019"/>
        <dbReference type="ChEBI" id="CHEBI:61194"/>
        <dbReference type="ChEBI" id="CHEBI:61382"/>
        <dbReference type="EC" id="3.6.1.66"/>
    </reaction>
</comment>
<comment type="catalytic activity">
    <reaction evidence="9 10">
        <text>XTP + H2O = XMP + diphosphate + H(+)</text>
        <dbReference type="Rhea" id="RHEA:28610"/>
        <dbReference type="ChEBI" id="CHEBI:15377"/>
        <dbReference type="ChEBI" id="CHEBI:15378"/>
        <dbReference type="ChEBI" id="CHEBI:33019"/>
        <dbReference type="ChEBI" id="CHEBI:57464"/>
        <dbReference type="ChEBI" id="CHEBI:61314"/>
        <dbReference type="EC" id="3.6.1.66"/>
    </reaction>
</comment>